<protein>
    <submittedName>
        <fullName evidence="1">23093_t:CDS:1</fullName>
    </submittedName>
</protein>
<keyword evidence="2" id="KW-1185">Reference proteome</keyword>
<reference evidence="1" key="1">
    <citation type="submission" date="2021-06" db="EMBL/GenBank/DDBJ databases">
        <authorList>
            <person name="Kallberg Y."/>
            <person name="Tangrot J."/>
            <person name="Rosling A."/>
        </authorList>
    </citation>
    <scope>NUCLEOTIDE SEQUENCE</scope>
    <source>
        <strain evidence="1">MA453B</strain>
    </source>
</reference>
<evidence type="ECO:0000313" key="2">
    <source>
        <dbReference type="Proteomes" id="UP000789405"/>
    </source>
</evidence>
<evidence type="ECO:0000313" key="1">
    <source>
        <dbReference type="EMBL" id="CAG8490324.1"/>
    </source>
</evidence>
<organism evidence="1 2">
    <name type="scientific">Dentiscutata erythropus</name>
    <dbReference type="NCBI Taxonomy" id="1348616"/>
    <lineage>
        <taxon>Eukaryota</taxon>
        <taxon>Fungi</taxon>
        <taxon>Fungi incertae sedis</taxon>
        <taxon>Mucoromycota</taxon>
        <taxon>Glomeromycotina</taxon>
        <taxon>Glomeromycetes</taxon>
        <taxon>Diversisporales</taxon>
        <taxon>Gigasporaceae</taxon>
        <taxon>Dentiscutata</taxon>
    </lineage>
</organism>
<name>A0A9N8WHU9_9GLOM</name>
<gene>
    <name evidence="1" type="ORF">DERYTH_LOCUS2381</name>
</gene>
<dbReference type="EMBL" id="CAJVPY010000749">
    <property type="protein sequence ID" value="CAG8490324.1"/>
    <property type="molecule type" value="Genomic_DNA"/>
</dbReference>
<sequence>INIDDAKKVDKALEVSQLLGNNIKELAQDISFIKNQILNQDQIHSKRVDTSEIHAVKVDPNKYQNPCKKCEERLNNTSKLENNVCWIAPEHMMKIDVNCAR</sequence>
<accession>A0A9N8WHU9</accession>
<dbReference type="AlphaFoldDB" id="A0A9N8WHU9"/>
<comment type="caution">
    <text evidence="1">The sequence shown here is derived from an EMBL/GenBank/DDBJ whole genome shotgun (WGS) entry which is preliminary data.</text>
</comment>
<proteinExistence type="predicted"/>
<feature type="non-terminal residue" evidence="1">
    <location>
        <position position="101"/>
    </location>
</feature>
<dbReference type="Proteomes" id="UP000789405">
    <property type="component" value="Unassembled WGS sequence"/>
</dbReference>